<proteinExistence type="predicted"/>
<evidence type="ECO:0000313" key="3">
    <source>
        <dbReference type="Proteomes" id="UP000287033"/>
    </source>
</evidence>
<gene>
    <name evidence="2" type="ORF">chiPu_0025557</name>
</gene>
<comment type="caution">
    <text evidence="2">The sequence shown here is derived from an EMBL/GenBank/DDBJ whole genome shotgun (WGS) entry which is preliminary data.</text>
</comment>
<accession>A0A401TH36</accession>
<feature type="region of interest" description="Disordered" evidence="1">
    <location>
        <begin position="1"/>
        <end position="27"/>
    </location>
</feature>
<reference evidence="2 3" key="1">
    <citation type="journal article" date="2018" name="Nat. Ecol. Evol.">
        <title>Shark genomes provide insights into elasmobranch evolution and the origin of vertebrates.</title>
        <authorList>
            <person name="Hara Y"/>
            <person name="Yamaguchi K"/>
            <person name="Onimaru K"/>
            <person name="Kadota M"/>
            <person name="Koyanagi M"/>
            <person name="Keeley SD"/>
            <person name="Tatsumi K"/>
            <person name="Tanaka K"/>
            <person name="Motone F"/>
            <person name="Kageyama Y"/>
            <person name="Nozu R"/>
            <person name="Adachi N"/>
            <person name="Nishimura O"/>
            <person name="Nakagawa R"/>
            <person name="Tanegashima C"/>
            <person name="Kiyatake I"/>
            <person name="Matsumoto R"/>
            <person name="Murakumo K"/>
            <person name="Nishida K"/>
            <person name="Terakita A"/>
            <person name="Kuratani S"/>
            <person name="Sato K"/>
            <person name="Hyodo S Kuraku.S."/>
        </authorList>
    </citation>
    <scope>NUCLEOTIDE SEQUENCE [LARGE SCALE GENOMIC DNA]</scope>
</reference>
<dbReference type="AlphaFoldDB" id="A0A401TH36"/>
<protein>
    <submittedName>
        <fullName evidence="2">Uncharacterized protein</fullName>
    </submittedName>
</protein>
<organism evidence="2 3">
    <name type="scientific">Chiloscyllium punctatum</name>
    <name type="common">Brownbanded bambooshark</name>
    <name type="synonym">Hemiscyllium punctatum</name>
    <dbReference type="NCBI Taxonomy" id="137246"/>
    <lineage>
        <taxon>Eukaryota</taxon>
        <taxon>Metazoa</taxon>
        <taxon>Chordata</taxon>
        <taxon>Craniata</taxon>
        <taxon>Vertebrata</taxon>
        <taxon>Chondrichthyes</taxon>
        <taxon>Elasmobranchii</taxon>
        <taxon>Galeomorphii</taxon>
        <taxon>Galeoidea</taxon>
        <taxon>Orectolobiformes</taxon>
        <taxon>Hemiscylliidae</taxon>
        <taxon>Chiloscyllium</taxon>
    </lineage>
</organism>
<evidence type="ECO:0000256" key="1">
    <source>
        <dbReference type="SAM" id="MobiDB-lite"/>
    </source>
</evidence>
<dbReference type="EMBL" id="BEZZ01061055">
    <property type="protein sequence ID" value="GCC41970.1"/>
    <property type="molecule type" value="Genomic_DNA"/>
</dbReference>
<keyword evidence="3" id="KW-1185">Reference proteome</keyword>
<evidence type="ECO:0000313" key="2">
    <source>
        <dbReference type="EMBL" id="GCC41970.1"/>
    </source>
</evidence>
<sequence>MNEVRDVNVLDVQNGAQPEEREDWRARGVIRDPDGLWRRDGK</sequence>
<feature type="non-terminal residue" evidence="2">
    <location>
        <position position="42"/>
    </location>
</feature>
<feature type="compositionally biased region" description="Basic and acidic residues" evidence="1">
    <location>
        <begin position="18"/>
        <end position="27"/>
    </location>
</feature>
<dbReference type="Proteomes" id="UP000287033">
    <property type="component" value="Unassembled WGS sequence"/>
</dbReference>
<name>A0A401TH36_CHIPU</name>